<protein>
    <submittedName>
        <fullName evidence="2">Uncharacterized protein</fullName>
    </submittedName>
</protein>
<name>A0A0F2LU01_SPOSC</name>
<reference evidence="2 3" key="2">
    <citation type="journal article" date="2015" name="Eukaryot. Cell">
        <title>Asexual propagation of a virulent clone complex in a human and feline outbreak of sporotrichosis.</title>
        <authorList>
            <person name="Teixeira Mde M."/>
            <person name="Rodrigues A.M."/>
            <person name="Tsui C.K."/>
            <person name="de Almeida L.G."/>
            <person name="Van Diepeningen A.D."/>
            <person name="van den Ende B.G."/>
            <person name="Fernandes G.F."/>
            <person name="Kano R."/>
            <person name="Hamelin R.C."/>
            <person name="Lopes-Bezerra L.M."/>
            <person name="Vasconcelos A.T."/>
            <person name="de Hoog S."/>
            <person name="de Camargo Z.P."/>
            <person name="Felipe M.S."/>
        </authorList>
    </citation>
    <scope>NUCLEOTIDE SEQUENCE [LARGE SCALE GENOMIC DNA]</scope>
    <source>
        <strain evidence="2 3">1099-18</strain>
    </source>
</reference>
<feature type="compositionally biased region" description="Basic and acidic residues" evidence="1">
    <location>
        <begin position="47"/>
        <end position="56"/>
    </location>
</feature>
<dbReference type="VEuPathDB" id="FungiDB:SPSK_00621"/>
<evidence type="ECO:0000313" key="3">
    <source>
        <dbReference type="Proteomes" id="UP000033710"/>
    </source>
</evidence>
<feature type="region of interest" description="Disordered" evidence="1">
    <location>
        <begin position="1"/>
        <end position="71"/>
    </location>
</feature>
<feature type="region of interest" description="Disordered" evidence="1">
    <location>
        <begin position="100"/>
        <end position="136"/>
    </location>
</feature>
<dbReference type="AlphaFoldDB" id="A0A0F2LU01"/>
<comment type="caution">
    <text evidence="2">The sequence shown here is derived from an EMBL/GenBank/DDBJ whole genome shotgun (WGS) entry which is preliminary data.</text>
</comment>
<dbReference type="KEGG" id="ssck:SPSK_00621"/>
<accession>A0A0F2LU01</accession>
<dbReference type="GeneID" id="27662862"/>
<reference evidence="2 3" key="1">
    <citation type="journal article" date="2014" name="BMC Genomics">
        <title>Comparative genomics of the major fungal agents of human and animal Sporotrichosis: Sporothrix schenckii and Sporothrix brasiliensis.</title>
        <authorList>
            <person name="Teixeira M.M."/>
            <person name="de Almeida L.G."/>
            <person name="Kubitschek-Barreira P."/>
            <person name="Alves F.L."/>
            <person name="Kioshima E.S."/>
            <person name="Abadio A.K."/>
            <person name="Fernandes L."/>
            <person name="Derengowski L.S."/>
            <person name="Ferreira K.S."/>
            <person name="Souza R.C."/>
            <person name="Ruiz J.C."/>
            <person name="de Andrade N.C."/>
            <person name="Paes H.C."/>
            <person name="Nicola A.M."/>
            <person name="Albuquerque P."/>
            <person name="Gerber A.L."/>
            <person name="Martins V.P."/>
            <person name="Peconick L.D."/>
            <person name="Neto A.V."/>
            <person name="Chaucanez C.B."/>
            <person name="Silva P.A."/>
            <person name="Cunha O.L."/>
            <person name="de Oliveira F.F."/>
            <person name="dos Santos T.C."/>
            <person name="Barros A.L."/>
            <person name="Soares M.A."/>
            <person name="de Oliveira L.M."/>
            <person name="Marini M.M."/>
            <person name="Villalobos-Duno H."/>
            <person name="Cunha M.M."/>
            <person name="de Hoog S."/>
            <person name="da Silveira J.F."/>
            <person name="Henrissat B."/>
            <person name="Nino-Vega G.A."/>
            <person name="Cisalpino P.S."/>
            <person name="Mora-Montes H.M."/>
            <person name="Almeida S.R."/>
            <person name="Stajich J.E."/>
            <person name="Lopes-Bezerra L.M."/>
            <person name="Vasconcelos A.T."/>
            <person name="Felipe M.S."/>
        </authorList>
    </citation>
    <scope>NUCLEOTIDE SEQUENCE [LARGE SCALE GENOMIC DNA]</scope>
    <source>
        <strain evidence="2 3">1099-18</strain>
    </source>
</reference>
<organism evidence="2 3">
    <name type="scientific">Sporothrix schenckii 1099-18</name>
    <dbReference type="NCBI Taxonomy" id="1397361"/>
    <lineage>
        <taxon>Eukaryota</taxon>
        <taxon>Fungi</taxon>
        <taxon>Dikarya</taxon>
        <taxon>Ascomycota</taxon>
        <taxon>Pezizomycotina</taxon>
        <taxon>Sordariomycetes</taxon>
        <taxon>Sordariomycetidae</taxon>
        <taxon>Ophiostomatales</taxon>
        <taxon>Ophiostomataceae</taxon>
        <taxon>Sporothrix</taxon>
    </lineage>
</organism>
<dbReference type="EMBL" id="AXCR01000012">
    <property type="protein sequence ID" value="KJR79985.1"/>
    <property type="molecule type" value="Genomic_DNA"/>
</dbReference>
<evidence type="ECO:0000313" key="2">
    <source>
        <dbReference type="EMBL" id="KJR79985.1"/>
    </source>
</evidence>
<dbReference type="RefSeq" id="XP_016582661.1">
    <property type="nucleotide sequence ID" value="XM_016727585.1"/>
</dbReference>
<dbReference type="Proteomes" id="UP000033710">
    <property type="component" value="Unassembled WGS sequence"/>
</dbReference>
<proteinExistence type="predicted"/>
<sequence length="136" mass="15747">MTERVKVVRTVFKRKKATKTIGGEENENEDTKGDEKRRREKQNQAGEEYRRAKGSGETRATNPVKQHDCFDEAYPREGGHEAAADGNRELACDRVCTRNDEQTERGMKGKDEVARETKISKKRKEQMDTRWNRGNM</sequence>
<evidence type="ECO:0000256" key="1">
    <source>
        <dbReference type="SAM" id="MobiDB-lite"/>
    </source>
</evidence>
<gene>
    <name evidence="2" type="ORF">SPSK_00621</name>
</gene>